<evidence type="ECO:0000256" key="3">
    <source>
        <dbReference type="ARBA" id="ARBA00022737"/>
    </source>
</evidence>
<dbReference type="STRING" id="1077348.A0A2G8SKW2"/>
<dbReference type="PANTHER" id="PTHR46208">
    <property type="entry name" value="MITOCHONDRIAL IMPORT RECEPTOR SUBUNIT TOM70"/>
    <property type="match status" value="1"/>
</dbReference>
<feature type="compositionally biased region" description="Basic and acidic residues" evidence="11">
    <location>
        <begin position="71"/>
        <end position="84"/>
    </location>
</feature>
<evidence type="ECO:0000256" key="4">
    <source>
        <dbReference type="ARBA" id="ARBA00022787"/>
    </source>
</evidence>
<dbReference type="GO" id="GO:0045039">
    <property type="term" value="P:protein insertion into mitochondrial inner membrane"/>
    <property type="evidence" value="ECO:0007669"/>
    <property type="project" value="TreeGrafter"/>
</dbReference>
<dbReference type="SMART" id="SM00028">
    <property type="entry name" value="TPR"/>
    <property type="match status" value="10"/>
</dbReference>
<comment type="subcellular location">
    <subcellularLocation>
        <location evidence="1">Mitochondrion outer membrane</location>
        <topology evidence="1">Single-pass membrane protein</topology>
    </subcellularLocation>
</comment>
<feature type="repeat" description="TPR" evidence="10">
    <location>
        <begin position="113"/>
        <end position="146"/>
    </location>
</feature>
<dbReference type="GO" id="GO:0005741">
    <property type="term" value="C:mitochondrial outer membrane"/>
    <property type="evidence" value="ECO:0007669"/>
    <property type="project" value="UniProtKB-SubCell"/>
</dbReference>
<keyword evidence="3" id="KW-0677">Repeat</keyword>
<proteinExistence type="inferred from homology"/>
<comment type="caution">
    <text evidence="13">The sequence shown here is derived from an EMBL/GenBank/DDBJ whole genome shotgun (WGS) entry which is preliminary data.</text>
</comment>
<keyword evidence="8 12" id="KW-0472">Membrane</keyword>
<feature type="repeat" description="TPR" evidence="10">
    <location>
        <begin position="314"/>
        <end position="347"/>
    </location>
</feature>
<dbReference type="Pfam" id="PF13432">
    <property type="entry name" value="TPR_16"/>
    <property type="match status" value="2"/>
</dbReference>
<dbReference type="GO" id="GO:0008320">
    <property type="term" value="F:protein transmembrane transporter activity"/>
    <property type="evidence" value="ECO:0007669"/>
    <property type="project" value="TreeGrafter"/>
</dbReference>
<evidence type="ECO:0000256" key="11">
    <source>
        <dbReference type="SAM" id="MobiDB-lite"/>
    </source>
</evidence>
<evidence type="ECO:0000256" key="9">
    <source>
        <dbReference type="ARBA" id="ARBA00038030"/>
    </source>
</evidence>
<keyword evidence="5 10" id="KW-0802">TPR repeat</keyword>
<keyword evidence="6 12" id="KW-1133">Transmembrane helix</keyword>
<dbReference type="OrthoDB" id="2942533at2759"/>
<evidence type="ECO:0000256" key="1">
    <source>
        <dbReference type="ARBA" id="ARBA00004572"/>
    </source>
</evidence>
<dbReference type="InterPro" id="IPR011990">
    <property type="entry name" value="TPR-like_helical_dom_sf"/>
</dbReference>
<dbReference type="Proteomes" id="UP000230002">
    <property type="component" value="Unassembled WGS sequence"/>
</dbReference>
<protein>
    <submittedName>
        <fullName evidence="13">Transporter</fullName>
    </submittedName>
</protein>
<comment type="similarity">
    <text evidence="9">Belongs to the Tom70 family.</text>
</comment>
<dbReference type="GO" id="GO:0030943">
    <property type="term" value="F:mitochondrion targeting sequence binding"/>
    <property type="evidence" value="ECO:0007669"/>
    <property type="project" value="TreeGrafter"/>
</dbReference>
<evidence type="ECO:0000256" key="6">
    <source>
        <dbReference type="ARBA" id="ARBA00022989"/>
    </source>
</evidence>
<feature type="compositionally biased region" description="Basic residues" evidence="11">
    <location>
        <begin position="61"/>
        <end position="70"/>
    </location>
</feature>
<dbReference type="EMBL" id="AYKW01000005">
    <property type="protein sequence ID" value="PIL34402.1"/>
    <property type="molecule type" value="Genomic_DNA"/>
</dbReference>
<feature type="repeat" description="TPR" evidence="10">
    <location>
        <begin position="382"/>
        <end position="415"/>
    </location>
</feature>
<evidence type="ECO:0000256" key="10">
    <source>
        <dbReference type="PROSITE-ProRule" id="PRU00339"/>
    </source>
</evidence>
<reference evidence="13 14" key="1">
    <citation type="journal article" date="2015" name="Sci. Rep.">
        <title>Chromosome-level genome map provides insights into diverse defense mechanisms in the medicinal fungus Ganoderma sinense.</title>
        <authorList>
            <person name="Zhu Y."/>
            <person name="Xu J."/>
            <person name="Sun C."/>
            <person name="Zhou S."/>
            <person name="Xu H."/>
            <person name="Nelson D.R."/>
            <person name="Qian J."/>
            <person name="Song J."/>
            <person name="Luo H."/>
            <person name="Xiang L."/>
            <person name="Li Y."/>
            <person name="Xu Z."/>
            <person name="Ji A."/>
            <person name="Wang L."/>
            <person name="Lu S."/>
            <person name="Hayward A."/>
            <person name="Sun W."/>
            <person name="Li X."/>
            <person name="Schwartz D.C."/>
            <person name="Wang Y."/>
            <person name="Chen S."/>
        </authorList>
    </citation>
    <scope>NUCLEOTIDE SEQUENCE [LARGE SCALE GENOMIC DNA]</scope>
    <source>
        <strain evidence="13 14">ZZ0214-1</strain>
    </source>
</reference>
<dbReference type="Gene3D" id="1.25.40.10">
    <property type="entry name" value="Tetratricopeptide repeat domain"/>
    <property type="match status" value="2"/>
</dbReference>
<dbReference type="AlphaFoldDB" id="A0A2G8SKW2"/>
<dbReference type="PANTHER" id="PTHR46208:SF1">
    <property type="entry name" value="MITOCHONDRIAL IMPORT RECEPTOR SUBUNIT TOM70"/>
    <property type="match status" value="1"/>
</dbReference>
<keyword evidence="4" id="KW-1000">Mitochondrion outer membrane</keyword>
<feature type="region of interest" description="Disordered" evidence="11">
    <location>
        <begin position="45"/>
        <end position="94"/>
    </location>
</feature>
<keyword evidence="7" id="KW-0496">Mitochondrion</keyword>
<evidence type="ECO:0000256" key="2">
    <source>
        <dbReference type="ARBA" id="ARBA00022692"/>
    </source>
</evidence>
<evidence type="ECO:0000313" key="13">
    <source>
        <dbReference type="EMBL" id="PIL34402.1"/>
    </source>
</evidence>
<dbReference type="GO" id="GO:0030150">
    <property type="term" value="P:protein import into mitochondrial matrix"/>
    <property type="evidence" value="ECO:0007669"/>
    <property type="project" value="TreeGrafter"/>
</dbReference>
<organism evidence="13 14">
    <name type="scientific">Ganoderma sinense ZZ0214-1</name>
    <dbReference type="NCBI Taxonomy" id="1077348"/>
    <lineage>
        <taxon>Eukaryota</taxon>
        <taxon>Fungi</taxon>
        <taxon>Dikarya</taxon>
        <taxon>Basidiomycota</taxon>
        <taxon>Agaricomycotina</taxon>
        <taxon>Agaricomycetes</taxon>
        <taxon>Polyporales</taxon>
        <taxon>Polyporaceae</taxon>
        <taxon>Ganoderma</taxon>
    </lineage>
</organism>
<dbReference type="Pfam" id="PF14559">
    <property type="entry name" value="TPR_19"/>
    <property type="match status" value="1"/>
</dbReference>
<keyword evidence="2 12" id="KW-0812">Transmembrane</keyword>
<sequence length="594" mass="66313">MSSSTSSQGVVERVQNFVSEHKHAVLIATAAAVIAVGGVAYYASTSRGPGGDVEKGEGKKDKKKSKKRKTVKDDDGPIVEERKPKPAQVEDEDKEYTVEEIAVLPEEERTKIAASLKAKGNAAYQQRKFSTAIDYYTRAIAVTPKPEPVFFSNRAACYVNLNPPQHDKVVEDCDAALALDRKYLKALNRRATALEVLERYEEALRDFTASAILNQFQDMSGAEAVERVLKKLATGKAQSILSTREKRLPSHMFTSAYFGAFRTRSLPELPESPSTGDNTLILALEALTASDYAHAFTLVNEAIEQGISWDNGKAEALNLRGTFKFLMTDVDGAKEDFQSSLDLQPSLTQTWVKIASVWMEQGDPKKAFECFDEAIKHNADDPDIYYHRGQVLFIMNEFTDAADNYTKSTELDDKFVFSHIQLAVAQYKSGNLANGMATFRRTLKAFPERSEPQNYYGELLLDQQRYPDAIEKFDRAIEIERAKAPPMNVLPMVNKGLALFQWKQDIEAAEKCCQEALEIDPECEAAVATLAQLTLQQGKIDIAIKMFDKQTHLARSEPELISALTYQYATEAQVQFMHAYPDMAAQLGQMARML</sequence>
<feature type="repeat" description="TPR" evidence="10">
    <location>
        <begin position="348"/>
        <end position="381"/>
    </location>
</feature>
<evidence type="ECO:0000256" key="7">
    <source>
        <dbReference type="ARBA" id="ARBA00023128"/>
    </source>
</evidence>
<dbReference type="PROSITE" id="PS50005">
    <property type="entry name" value="TPR"/>
    <property type="match status" value="5"/>
</dbReference>
<dbReference type="InterPro" id="IPR019734">
    <property type="entry name" value="TPR_rpt"/>
</dbReference>
<dbReference type="SUPFAM" id="SSF48452">
    <property type="entry name" value="TPR-like"/>
    <property type="match status" value="1"/>
</dbReference>
<evidence type="ECO:0000256" key="8">
    <source>
        <dbReference type="ARBA" id="ARBA00023136"/>
    </source>
</evidence>
<evidence type="ECO:0000256" key="5">
    <source>
        <dbReference type="ARBA" id="ARBA00022803"/>
    </source>
</evidence>
<feature type="transmembrane region" description="Helical" evidence="12">
    <location>
        <begin position="23"/>
        <end position="43"/>
    </location>
</feature>
<name>A0A2G8SKW2_9APHY</name>
<accession>A0A2G8SKW2</accession>
<gene>
    <name evidence="13" type="ORF">GSI_03177</name>
</gene>
<feature type="repeat" description="TPR" evidence="10">
    <location>
        <begin position="450"/>
        <end position="483"/>
    </location>
</feature>
<evidence type="ECO:0000256" key="12">
    <source>
        <dbReference type="SAM" id="Phobius"/>
    </source>
</evidence>
<keyword evidence="14" id="KW-1185">Reference proteome</keyword>
<evidence type="ECO:0000313" key="14">
    <source>
        <dbReference type="Proteomes" id="UP000230002"/>
    </source>
</evidence>